<dbReference type="InterPro" id="IPR019533">
    <property type="entry name" value="Peptidase_S26"/>
</dbReference>
<evidence type="ECO:0000256" key="5">
    <source>
        <dbReference type="ARBA" id="ARBA00023136"/>
    </source>
</evidence>
<dbReference type="CDD" id="cd06530">
    <property type="entry name" value="S26_SPase_I"/>
    <property type="match status" value="1"/>
</dbReference>
<keyword evidence="7" id="KW-0732">Signal</keyword>
<keyword evidence="4" id="KW-1133">Transmembrane helix</keyword>
<dbReference type="Pfam" id="PF00717">
    <property type="entry name" value="Peptidase_S24"/>
    <property type="match status" value="1"/>
</dbReference>
<evidence type="ECO:0000256" key="7">
    <source>
        <dbReference type="SAM" id="SignalP"/>
    </source>
</evidence>
<keyword evidence="3" id="KW-0812">Transmembrane</keyword>
<dbReference type="RefSeq" id="WP_096055703.1">
    <property type="nucleotide sequence ID" value="NZ_CP023344.1"/>
</dbReference>
<name>A0A290QI97_9BACT</name>
<evidence type="ECO:0000256" key="4">
    <source>
        <dbReference type="ARBA" id="ARBA00022989"/>
    </source>
</evidence>
<keyword evidence="2" id="KW-0645">Protease</keyword>
<dbReference type="EC" id="3.4.21.89" evidence="6"/>
<dbReference type="GO" id="GO:0009003">
    <property type="term" value="F:signal peptidase activity"/>
    <property type="evidence" value="ECO:0007669"/>
    <property type="project" value="UniProtKB-EC"/>
</dbReference>
<dbReference type="KEGG" id="vbh:CMV30_08960"/>
<keyword evidence="5" id="KW-0472">Membrane</keyword>
<dbReference type="OrthoDB" id="3191897at2"/>
<evidence type="ECO:0000256" key="3">
    <source>
        <dbReference type="ARBA" id="ARBA00022692"/>
    </source>
</evidence>
<organism evidence="9 10">
    <name type="scientific">Nibricoccus aquaticus</name>
    <dbReference type="NCBI Taxonomy" id="2576891"/>
    <lineage>
        <taxon>Bacteria</taxon>
        <taxon>Pseudomonadati</taxon>
        <taxon>Verrucomicrobiota</taxon>
        <taxon>Opitutia</taxon>
        <taxon>Opitutales</taxon>
        <taxon>Opitutaceae</taxon>
        <taxon>Nibricoccus</taxon>
    </lineage>
</organism>
<proteinExistence type="predicted"/>
<dbReference type="GO" id="GO:0012505">
    <property type="term" value="C:endomembrane system"/>
    <property type="evidence" value="ECO:0007669"/>
    <property type="project" value="UniProtKB-SubCell"/>
</dbReference>
<evidence type="ECO:0000313" key="10">
    <source>
        <dbReference type="Proteomes" id="UP000217265"/>
    </source>
</evidence>
<dbReference type="SUPFAM" id="SSF51306">
    <property type="entry name" value="LexA/Signal peptidase"/>
    <property type="match status" value="1"/>
</dbReference>
<feature type="signal peptide" evidence="7">
    <location>
        <begin position="1"/>
        <end position="25"/>
    </location>
</feature>
<dbReference type="InterPro" id="IPR001733">
    <property type="entry name" value="Peptidase_S26B"/>
</dbReference>
<keyword evidence="2" id="KW-0378">Hydrolase</keyword>
<gene>
    <name evidence="9" type="ORF">CMV30_08960</name>
</gene>
<evidence type="ECO:0000256" key="1">
    <source>
        <dbReference type="ARBA" id="ARBA00004308"/>
    </source>
</evidence>
<evidence type="ECO:0000313" key="9">
    <source>
        <dbReference type="EMBL" id="ATC64071.1"/>
    </source>
</evidence>
<comment type="subcellular location">
    <subcellularLocation>
        <location evidence="1">Endomembrane system</location>
    </subcellularLocation>
</comment>
<dbReference type="NCBIfam" id="TIGR02228">
    <property type="entry name" value="sigpep_I_arch"/>
    <property type="match status" value="1"/>
</dbReference>
<protein>
    <recommendedName>
        <fullName evidence="6">Signal peptidase I</fullName>
        <ecNumber evidence="6">3.4.21.89</ecNumber>
    </recommendedName>
</protein>
<dbReference type="Gene3D" id="2.10.109.10">
    <property type="entry name" value="Umud Fragment, subunit A"/>
    <property type="match status" value="1"/>
</dbReference>
<evidence type="ECO:0000256" key="6">
    <source>
        <dbReference type="NCBIfam" id="TIGR02228"/>
    </source>
</evidence>
<dbReference type="GO" id="GO:0006465">
    <property type="term" value="P:signal peptide processing"/>
    <property type="evidence" value="ECO:0007669"/>
    <property type="project" value="UniProtKB-UniRule"/>
</dbReference>
<dbReference type="AlphaFoldDB" id="A0A290QI97"/>
<dbReference type="GO" id="GO:0004252">
    <property type="term" value="F:serine-type endopeptidase activity"/>
    <property type="evidence" value="ECO:0007669"/>
    <property type="project" value="UniProtKB-UniRule"/>
</dbReference>
<keyword evidence="10" id="KW-1185">Reference proteome</keyword>
<dbReference type="GO" id="GO:0016020">
    <property type="term" value="C:membrane"/>
    <property type="evidence" value="ECO:0007669"/>
    <property type="project" value="UniProtKB-UniRule"/>
</dbReference>
<dbReference type="Proteomes" id="UP000217265">
    <property type="component" value="Chromosome"/>
</dbReference>
<evidence type="ECO:0000256" key="2">
    <source>
        <dbReference type="ARBA" id="ARBA00022670"/>
    </source>
</evidence>
<feature type="chain" id="PRO_5013171676" description="Signal peptidase I" evidence="7">
    <location>
        <begin position="26"/>
        <end position="168"/>
    </location>
</feature>
<dbReference type="InterPro" id="IPR015927">
    <property type="entry name" value="Peptidase_S24_S26A/B/C"/>
</dbReference>
<accession>A0A290QI97</accession>
<reference evidence="9 10" key="1">
    <citation type="submission" date="2017-09" db="EMBL/GenBank/DDBJ databases">
        <title>Complete genome sequence of Verrucomicrobial strain HZ-65, isolated from freshwater.</title>
        <authorList>
            <person name="Choi A."/>
        </authorList>
    </citation>
    <scope>NUCLEOTIDE SEQUENCE [LARGE SCALE GENOMIC DNA]</scope>
    <source>
        <strain evidence="9 10">HZ-65</strain>
    </source>
</reference>
<feature type="domain" description="Peptidase S24/S26A/S26B/S26C" evidence="8">
    <location>
        <begin position="65"/>
        <end position="148"/>
    </location>
</feature>
<sequence>MPLLRPSRAALALRLAFASALLALASLHTGCASSGATAKVAPRSSVTRDHALSLAQLTANAVGGQVFTVAPTGSMKPTLDESSVVTVEKVPFSALRQGDIVIYRSASGAPVIHRLYEQSGDAWLVLGDNNPAIDREAVRPANLLGRVCAIFYTAAGTQIDGHAALARR</sequence>
<evidence type="ECO:0000259" key="8">
    <source>
        <dbReference type="Pfam" id="PF00717"/>
    </source>
</evidence>
<dbReference type="InterPro" id="IPR036286">
    <property type="entry name" value="LexA/Signal_pep-like_sf"/>
</dbReference>
<dbReference type="EMBL" id="CP023344">
    <property type="protein sequence ID" value="ATC64071.1"/>
    <property type="molecule type" value="Genomic_DNA"/>
</dbReference>